<dbReference type="InterPro" id="IPR051305">
    <property type="entry name" value="tRNA_2-thiouridylase_MnmA"/>
</dbReference>
<evidence type="ECO:0000256" key="7">
    <source>
        <dbReference type="ARBA" id="ARBA00023157"/>
    </source>
</evidence>
<evidence type="ECO:0000256" key="3">
    <source>
        <dbReference type="ARBA" id="ARBA00022694"/>
    </source>
</evidence>
<keyword evidence="5" id="KW-0067">ATP-binding</keyword>
<dbReference type="GO" id="GO:0005524">
    <property type="term" value="F:ATP binding"/>
    <property type="evidence" value="ECO:0007669"/>
    <property type="project" value="UniProtKB-KW"/>
</dbReference>
<name>A0A6A6MI62_HEVBR</name>
<evidence type="ECO:0000256" key="4">
    <source>
        <dbReference type="ARBA" id="ARBA00022741"/>
    </source>
</evidence>
<dbReference type="GO" id="GO:0008033">
    <property type="term" value="P:tRNA processing"/>
    <property type="evidence" value="ECO:0007669"/>
    <property type="project" value="UniProtKB-KW"/>
</dbReference>
<dbReference type="GO" id="GO:0016740">
    <property type="term" value="F:transferase activity"/>
    <property type="evidence" value="ECO:0007669"/>
    <property type="project" value="UniProtKB-KW"/>
</dbReference>
<reference evidence="8 9" key="1">
    <citation type="journal article" date="2020" name="Mol. Plant">
        <title>The Chromosome-Based Rubber Tree Genome Provides New Insights into Spurge Genome Evolution and Rubber Biosynthesis.</title>
        <authorList>
            <person name="Liu J."/>
            <person name="Shi C."/>
            <person name="Shi C.C."/>
            <person name="Li W."/>
            <person name="Zhang Q.J."/>
            <person name="Zhang Y."/>
            <person name="Li K."/>
            <person name="Lu H.F."/>
            <person name="Shi C."/>
            <person name="Zhu S.T."/>
            <person name="Xiao Z.Y."/>
            <person name="Nan H."/>
            <person name="Yue Y."/>
            <person name="Zhu X.G."/>
            <person name="Wu Y."/>
            <person name="Hong X.N."/>
            <person name="Fan G.Y."/>
            <person name="Tong Y."/>
            <person name="Zhang D."/>
            <person name="Mao C.L."/>
            <person name="Liu Y.L."/>
            <person name="Hao S.J."/>
            <person name="Liu W.Q."/>
            <person name="Lv M.Q."/>
            <person name="Zhang H.B."/>
            <person name="Liu Y."/>
            <person name="Hu-Tang G.R."/>
            <person name="Wang J.P."/>
            <person name="Wang J.H."/>
            <person name="Sun Y.H."/>
            <person name="Ni S.B."/>
            <person name="Chen W.B."/>
            <person name="Zhang X.C."/>
            <person name="Jiao Y.N."/>
            <person name="Eichler E.E."/>
            <person name="Li G.H."/>
            <person name="Liu X."/>
            <person name="Gao L.Z."/>
        </authorList>
    </citation>
    <scope>NUCLEOTIDE SEQUENCE [LARGE SCALE GENOMIC DNA]</scope>
    <source>
        <strain evidence="9">cv. GT1</strain>
        <tissue evidence="8">Leaf</tissue>
    </source>
</reference>
<evidence type="ECO:0000256" key="6">
    <source>
        <dbReference type="ARBA" id="ARBA00022884"/>
    </source>
</evidence>
<protein>
    <submittedName>
        <fullName evidence="8">Uncharacterized protein</fullName>
    </submittedName>
</protein>
<organism evidence="8 9">
    <name type="scientific">Hevea brasiliensis</name>
    <name type="common">Para rubber tree</name>
    <name type="synonym">Siphonia brasiliensis</name>
    <dbReference type="NCBI Taxonomy" id="3981"/>
    <lineage>
        <taxon>Eukaryota</taxon>
        <taxon>Viridiplantae</taxon>
        <taxon>Streptophyta</taxon>
        <taxon>Embryophyta</taxon>
        <taxon>Tracheophyta</taxon>
        <taxon>Spermatophyta</taxon>
        <taxon>Magnoliopsida</taxon>
        <taxon>eudicotyledons</taxon>
        <taxon>Gunneridae</taxon>
        <taxon>Pentapetalae</taxon>
        <taxon>rosids</taxon>
        <taxon>fabids</taxon>
        <taxon>Malpighiales</taxon>
        <taxon>Euphorbiaceae</taxon>
        <taxon>Crotonoideae</taxon>
        <taxon>Micrandreae</taxon>
        <taxon>Hevea</taxon>
    </lineage>
</organism>
<evidence type="ECO:0000256" key="2">
    <source>
        <dbReference type="ARBA" id="ARBA00022679"/>
    </source>
</evidence>
<dbReference type="EMBL" id="JAAGAX010000006">
    <property type="protein sequence ID" value="KAF2312043.1"/>
    <property type="molecule type" value="Genomic_DNA"/>
</dbReference>
<keyword evidence="6" id="KW-0694">RNA-binding</keyword>
<evidence type="ECO:0000256" key="5">
    <source>
        <dbReference type="ARBA" id="ARBA00022840"/>
    </source>
</evidence>
<proteinExistence type="predicted"/>
<dbReference type="GO" id="GO:0000049">
    <property type="term" value="F:tRNA binding"/>
    <property type="evidence" value="ECO:0007669"/>
    <property type="project" value="UniProtKB-KW"/>
</dbReference>
<keyword evidence="1" id="KW-0820">tRNA-binding</keyword>
<dbReference type="AlphaFoldDB" id="A0A6A6MI62"/>
<keyword evidence="9" id="KW-1185">Reference proteome</keyword>
<evidence type="ECO:0000313" key="8">
    <source>
        <dbReference type="EMBL" id="KAF2312043.1"/>
    </source>
</evidence>
<evidence type="ECO:0000256" key="1">
    <source>
        <dbReference type="ARBA" id="ARBA00022555"/>
    </source>
</evidence>
<keyword evidence="2" id="KW-0808">Transferase</keyword>
<dbReference type="PANTHER" id="PTHR43052:SF1">
    <property type="entry name" value="TRNA-5-TAURINOMETHYLURIDINE 2-SULFURTRANSFERASE"/>
    <property type="match status" value="1"/>
</dbReference>
<keyword evidence="4" id="KW-0547">Nucleotide-binding</keyword>
<dbReference type="Proteomes" id="UP000467840">
    <property type="component" value="Chromosome 14"/>
</dbReference>
<keyword evidence="7" id="KW-1015">Disulfide bond</keyword>
<evidence type="ECO:0000313" key="9">
    <source>
        <dbReference type="Proteomes" id="UP000467840"/>
    </source>
</evidence>
<comment type="caution">
    <text evidence="8">The sequence shown here is derived from an EMBL/GenBank/DDBJ whole genome shotgun (WGS) entry which is preliminary data.</text>
</comment>
<keyword evidence="3" id="KW-0819">tRNA processing</keyword>
<sequence>MNIGKMSMEFDYVASGHYANVIYPFAAFCQGRTCIGSGVICERALGLARMEDKSKIGKPVKIKVKPEIPASGKDGIELNRQLADSQVAVIS</sequence>
<dbReference type="PANTHER" id="PTHR43052">
    <property type="match status" value="1"/>
</dbReference>
<accession>A0A6A6MI62</accession>
<gene>
    <name evidence="8" type="ORF">GH714_027857</name>
</gene>